<dbReference type="VEuPathDB" id="MicrosporidiaDB:AAJ76_3200029723"/>
<keyword evidence="4 7" id="KW-0175">Coiled coil</keyword>
<keyword evidence="3" id="KW-0498">Mitosis</keyword>
<dbReference type="Gene3D" id="3.30.70.1620">
    <property type="match status" value="1"/>
</dbReference>
<keyword evidence="2" id="KW-0132">Cell division</keyword>
<evidence type="ECO:0000256" key="6">
    <source>
        <dbReference type="ARBA" id="ARBA00023306"/>
    </source>
</evidence>
<keyword evidence="6" id="KW-0131">Cell cycle</keyword>
<dbReference type="InterPro" id="IPR027417">
    <property type="entry name" value="P-loop_NTPase"/>
</dbReference>
<dbReference type="Gene3D" id="3.40.50.300">
    <property type="entry name" value="P-loop containing nucleotide triphosphate hydrolases"/>
    <property type="match status" value="2"/>
</dbReference>
<dbReference type="Pfam" id="PF06470">
    <property type="entry name" value="SMC_hinge"/>
    <property type="match status" value="1"/>
</dbReference>
<evidence type="ECO:0000313" key="9">
    <source>
        <dbReference type="EMBL" id="KKO75112.1"/>
    </source>
</evidence>
<dbReference type="RefSeq" id="XP_024330854.1">
    <property type="nucleotide sequence ID" value="XM_024475173.1"/>
</dbReference>
<dbReference type="GO" id="GO:0051301">
    <property type="term" value="P:cell division"/>
    <property type="evidence" value="ECO:0007669"/>
    <property type="project" value="UniProtKB-KW"/>
</dbReference>
<gene>
    <name evidence="9" type="ORF">AAJ76_3200029723</name>
</gene>
<dbReference type="Pfam" id="PF02463">
    <property type="entry name" value="SMC_N"/>
    <property type="match status" value="1"/>
</dbReference>
<accession>A0A0F9YRA8</accession>
<evidence type="ECO:0000256" key="5">
    <source>
        <dbReference type="ARBA" id="ARBA00023242"/>
    </source>
</evidence>
<keyword evidence="10" id="KW-1185">Reference proteome</keyword>
<dbReference type="GO" id="GO:0007062">
    <property type="term" value="P:sister chromatid cohesion"/>
    <property type="evidence" value="ECO:0007669"/>
    <property type="project" value="TreeGrafter"/>
</dbReference>
<dbReference type="AlphaFoldDB" id="A0A0F9YRA8"/>
<dbReference type="PANTHER" id="PTHR18937:SF12">
    <property type="entry name" value="STRUCTURAL MAINTENANCE OF CHROMOSOMES PROTEIN"/>
    <property type="match status" value="1"/>
</dbReference>
<evidence type="ECO:0000313" key="10">
    <source>
        <dbReference type="Proteomes" id="UP000034350"/>
    </source>
</evidence>
<dbReference type="OrthoDB" id="5575062at2759"/>
<dbReference type="SMART" id="SM00968">
    <property type="entry name" value="SMC_hinge"/>
    <property type="match status" value="1"/>
</dbReference>
<dbReference type="InterPro" id="IPR036277">
    <property type="entry name" value="SMC_hinge_sf"/>
</dbReference>
<dbReference type="PANTHER" id="PTHR18937">
    <property type="entry name" value="STRUCTURAL MAINTENANCE OF CHROMOSOMES SMC FAMILY MEMBER"/>
    <property type="match status" value="1"/>
</dbReference>
<evidence type="ECO:0000256" key="1">
    <source>
        <dbReference type="ARBA" id="ARBA00004123"/>
    </source>
</evidence>
<feature type="coiled-coil region" evidence="7">
    <location>
        <begin position="273"/>
        <end position="321"/>
    </location>
</feature>
<dbReference type="EMBL" id="JPQZ01000032">
    <property type="protein sequence ID" value="KKO75112.1"/>
    <property type="molecule type" value="Genomic_DNA"/>
</dbReference>
<dbReference type="Proteomes" id="UP000034350">
    <property type="component" value="Unassembled WGS sequence"/>
</dbReference>
<keyword evidence="5" id="KW-0539">Nucleus</keyword>
<evidence type="ECO:0000256" key="4">
    <source>
        <dbReference type="ARBA" id="ARBA00023054"/>
    </source>
</evidence>
<sequence length="871" mass="101739">MYKIKSLEITNFKSYKSSHVIPFDSHFTCIIGPNGSGKSNILDAMVFVMTNKPYNIKNATVKLVLQDNNEIMTFTRYINNSGKNSYFVNNKKTVFKEFINNFIIYQSHTDIPISQIIEQVSGSINYKQEHDVLLSKYNDLMIKLKIEGEKRKQYLNILKENKKYEEEHTKNVKMVERKKDIENILFYYKINNLLDRYIFIQDADKILENKSLLAKKMLLSRSIKELRLQIDQKQNVIYKIDKDLSVKPNIIIPNFENLEKEYFRLLNNEECCKVEVDDDVKELLKEKEELVTKHQMMLDKFNTIQEKYLNLESELNKINNEILLSKNIKARTIKLYNMKSKIKSLPGVIGFVNDLIKCTNEKYEVAIKAILSAYESTVVVEDIDSAFKCIEYCKEHRLGRISCIVKCISKQTYVQKNLDKDLVSPLLVIDCPDNLRNVIEDLFGNISITNKAYPVDYSVDVCTIDGVIVRSKGRIVKFNKINIHDSSLERRMEIIDTMNSIKKQIDSNSTVEIIQNKLKKLDEEIETRKIKKKEVLLPETKVFGDLFKINGYKNYNDYLTRNSKYYTEEQNAKHNLLKEKKDKILNYLELDTKKLDELQKEYDSIIINEFLEDNISEKEDIAEEIKDLFFIEKNEVVDVNFLVQKRQHKNDANLTDINNNELLTNFPFTSENISILRTELEEINKMLNNTCLIKNTTVLDFNLQKYDSLKKETLETKLNFNIIKNKRASLFTEYLTKLNEIISNLYSKISGGSCNIIAENSDEPFSGVKYYVMVPNKKYKEYDVLSGGEQMISRLVFMYALSKMSNKGFLLLDEVDSNLDNFNVNRLVDFIKSEDLQIVMVSLKVGVYKECNKMIGVYKRNGISNLLHYAF</sequence>
<dbReference type="GO" id="GO:0005524">
    <property type="term" value="F:ATP binding"/>
    <property type="evidence" value="ECO:0007669"/>
    <property type="project" value="InterPro"/>
</dbReference>
<dbReference type="InterPro" id="IPR010935">
    <property type="entry name" value="SMC_hinge"/>
</dbReference>
<name>A0A0F9YRA8_9MICR</name>
<feature type="domain" description="SMC hinge" evidence="8">
    <location>
        <begin position="346"/>
        <end position="456"/>
    </location>
</feature>
<dbReference type="InterPro" id="IPR003395">
    <property type="entry name" value="RecF/RecN/SMC_N"/>
</dbReference>
<protein>
    <submittedName>
        <fullName evidence="9">Structural maintenance-chromosome 1</fullName>
    </submittedName>
</protein>
<dbReference type="GeneID" id="36320107"/>
<evidence type="ECO:0000259" key="8">
    <source>
        <dbReference type="SMART" id="SM00968"/>
    </source>
</evidence>
<dbReference type="GO" id="GO:0005634">
    <property type="term" value="C:nucleus"/>
    <property type="evidence" value="ECO:0007669"/>
    <property type="project" value="UniProtKB-SubCell"/>
</dbReference>
<dbReference type="VEuPathDB" id="MicrosporidiaDB:G9O61_00g007860"/>
<dbReference type="SUPFAM" id="SSF52540">
    <property type="entry name" value="P-loop containing nucleoside triphosphate hydrolases"/>
    <property type="match status" value="2"/>
</dbReference>
<dbReference type="GO" id="GO:0008278">
    <property type="term" value="C:cohesin complex"/>
    <property type="evidence" value="ECO:0007669"/>
    <property type="project" value="TreeGrafter"/>
</dbReference>
<reference evidence="9 10" key="1">
    <citation type="journal article" date="2015" name="Environ. Microbiol.">
        <title>Genome analyses suggest the presence of polyploidy and recent human-driven expansions in eight global populations of the honeybee pathogen Nosema ceranae.</title>
        <authorList>
            <person name="Pelin A."/>
            <person name="Selman M."/>
            <person name="Aris-Brosou S."/>
            <person name="Farinelli L."/>
            <person name="Corradi N."/>
        </authorList>
    </citation>
    <scope>NUCLEOTIDE SEQUENCE [LARGE SCALE GENOMIC DNA]</scope>
    <source>
        <strain evidence="9 10">PA08 1199</strain>
    </source>
</reference>
<dbReference type="Gene3D" id="1.20.1060.20">
    <property type="match status" value="1"/>
</dbReference>
<comment type="subcellular location">
    <subcellularLocation>
        <location evidence="1">Nucleus</location>
    </subcellularLocation>
</comment>
<comment type="caution">
    <text evidence="9">The sequence shown here is derived from an EMBL/GenBank/DDBJ whole genome shotgun (WGS) entry which is preliminary data.</text>
</comment>
<dbReference type="SUPFAM" id="SSF75553">
    <property type="entry name" value="Smc hinge domain"/>
    <property type="match status" value="1"/>
</dbReference>
<evidence type="ECO:0000256" key="2">
    <source>
        <dbReference type="ARBA" id="ARBA00022618"/>
    </source>
</evidence>
<organism evidence="9 10">
    <name type="scientific">Vairimorpha ceranae</name>
    <dbReference type="NCBI Taxonomy" id="40302"/>
    <lineage>
        <taxon>Eukaryota</taxon>
        <taxon>Fungi</taxon>
        <taxon>Fungi incertae sedis</taxon>
        <taxon>Microsporidia</taxon>
        <taxon>Nosematidae</taxon>
        <taxon>Vairimorpha</taxon>
    </lineage>
</organism>
<dbReference type="VEuPathDB" id="MicrosporidiaDB:NCER_101251"/>
<proteinExistence type="predicted"/>
<evidence type="ECO:0000256" key="3">
    <source>
        <dbReference type="ARBA" id="ARBA00022776"/>
    </source>
</evidence>
<dbReference type="GO" id="GO:0003677">
    <property type="term" value="F:DNA binding"/>
    <property type="evidence" value="ECO:0007669"/>
    <property type="project" value="TreeGrafter"/>
</dbReference>
<evidence type="ECO:0000256" key="7">
    <source>
        <dbReference type="SAM" id="Coils"/>
    </source>
</evidence>